<evidence type="ECO:0000256" key="2">
    <source>
        <dbReference type="SAM" id="SignalP"/>
    </source>
</evidence>
<feature type="chain" id="PRO_5032658100" description="Snake toxin/toxin-like domain-containing protein" evidence="2">
    <location>
        <begin position="26"/>
        <end position="120"/>
    </location>
</feature>
<dbReference type="InterPro" id="IPR035076">
    <property type="entry name" value="Toxin/TOLIP"/>
</dbReference>
<feature type="transmembrane region" description="Helical" evidence="1">
    <location>
        <begin position="100"/>
        <end position="117"/>
    </location>
</feature>
<dbReference type="EMBL" id="CAJNOC010006759">
    <property type="protein sequence ID" value="CAF1085300.1"/>
    <property type="molecule type" value="Genomic_DNA"/>
</dbReference>
<organism evidence="4 5">
    <name type="scientific">Brachionus calyciflorus</name>
    <dbReference type="NCBI Taxonomy" id="104777"/>
    <lineage>
        <taxon>Eukaryota</taxon>
        <taxon>Metazoa</taxon>
        <taxon>Spiralia</taxon>
        <taxon>Gnathifera</taxon>
        <taxon>Rotifera</taxon>
        <taxon>Eurotatoria</taxon>
        <taxon>Monogononta</taxon>
        <taxon>Pseudotrocha</taxon>
        <taxon>Ploima</taxon>
        <taxon>Brachionidae</taxon>
        <taxon>Brachionus</taxon>
    </lineage>
</organism>
<dbReference type="AlphaFoldDB" id="A0A814MY11"/>
<gene>
    <name evidence="4" type="ORF">OXX778_LOCUS20396</name>
</gene>
<reference evidence="4" key="1">
    <citation type="submission" date="2021-02" db="EMBL/GenBank/DDBJ databases">
        <authorList>
            <person name="Nowell W R."/>
        </authorList>
    </citation>
    <scope>NUCLEOTIDE SEQUENCE</scope>
    <source>
        <strain evidence="4">Ploen Becks lab</strain>
    </source>
</reference>
<dbReference type="Gene3D" id="2.10.60.10">
    <property type="entry name" value="CD59"/>
    <property type="match status" value="1"/>
</dbReference>
<protein>
    <recommendedName>
        <fullName evidence="3">Snake toxin/toxin-like domain-containing protein</fullName>
    </recommendedName>
</protein>
<dbReference type="Pfam" id="PF00087">
    <property type="entry name" value="Toxin_TOLIP"/>
    <property type="match status" value="1"/>
</dbReference>
<name>A0A814MY11_9BILA</name>
<dbReference type="SUPFAM" id="SSF57302">
    <property type="entry name" value="Snake toxin-like"/>
    <property type="match status" value="1"/>
</dbReference>
<comment type="caution">
    <text evidence="4">The sequence shown here is derived from an EMBL/GenBank/DDBJ whole genome shotgun (WGS) entry which is preliminary data.</text>
</comment>
<feature type="signal peptide" evidence="2">
    <location>
        <begin position="1"/>
        <end position="25"/>
    </location>
</feature>
<keyword evidence="1" id="KW-0812">Transmembrane</keyword>
<accession>A0A814MY11</accession>
<evidence type="ECO:0000256" key="1">
    <source>
        <dbReference type="SAM" id="Phobius"/>
    </source>
</evidence>
<evidence type="ECO:0000313" key="5">
    <source>
        <dbReference type="Proteomes" id="UP000663879"/>
    </source>
</evidence>
<keyword evidence="1" id="KW-0472">Membrane</keyword>
<dbReference type="Proteomes" id="UP000663879">
    <property type="component" value="Unassembled WGS sequence"/>
</dbReference>
<feature type="domain" description="Snake toxin/toxin-like" evidence="3">
    <location>
        <begin position="37"/>
        <end position="88"/>
    </location>
</feature>
<keyword evidence="2" id="KW-0732">Signal</keyword>
<keyword evidence="5" id="KW-1185">Reference proteome</keyword>
<keyword evidence="1" id="KW-1133">Transmembrane helix</keyword>
<sequence length="120" mass="12439">MEKTLFFVIATSILLTSLPIQKASALSCYEGGAGIYTLSVCPAGSTFCQTVTTSVLGMSTTAKACTSSCISGTIATVTTSCCSTNNCNGENTARNSSTSLFTSGIFLSFLIISAFIFKNH</sequence>
<evidence type="ECO:0000259" key="3">
    <source>
        <dbReference type="Pfam" id="PF00087"/>
    </source>
</evidence>
<proteinExistence type="predicted"/>
<dbReference type="InterPro" id="IPR045860">
    <property type="entry name" value="Snake_toxin-like_sf"/>
</dbReference>
<evidence type="ECO:0000313" key="4">
    <source>
        <dbReference type="EMBL" id="CAF1085300.1"/>
    </source>
</evidence>